<dbReference type="Pfam" id="PF12802">
    <property type="entry name" value="MarR_2"/>
    <property type="match status" value="1"/>
</dbReference>
<sequence>MSRAPAATDHAALLSGTAMSVFRLNGQILGVAEELARAGGLTAARWQVLGAVLDEPLPVSAIARRFGTSRQSVQRIADVLVEQGLCEYRPNPAHSRAKLLRPTDAGLAAVRRIGPDHARFADALVAEMGVEEAQEALTALRSLSEALDRVTGD</sequence>
<accession>A0A7Z0JBR5</accession>
<dbReference type="SUPFAM" id="SSF46785">
    <property type="entry name" value="Winged helix' DNA-binding domain"/>
    <property type="match status" value="1"/>
</dbReference>
<dbReference type="InterPro" id="IPR036390">
    <property type="entry name" value="WH_DNA-bd_sf"/>
</dbReference>
<protein>
    <submittedName>
        <fullName evidence="2">DNA-binding MarR family transcriptional regulator</fullName>
    </submittedName>
</protein>
<feature type="domain" description="HTH marR-type" evidence="1">
    <location>
        <begin position="1"/>
        <end position="145"/>
    </location>
</feature>
<evidence type="ECO:0000259" key="1">
    <source>
        <dbReference type="PROSITE" id="PS50995"/>
    </source>
</evidence>
<gene>
    <name evidence="2" type="ORF">HNR10_004484</name>
</gene>
<dbReference type="Gene3D" id="1.10.10.10">
    <property type="entry name" value="Winged helix-like DNA-binding domain superfamily/Winged helix DNA-binding domain"/>
    <property type="match status" value="1"/>
</dbReference>
<name>A0A7Z0JBR5_9ACTN</name>
<dbReference type="GO" id="GO:0006950">
    <property type="term" value="P:response to stress"/>
    <property type="evidence" value="ECO:0007669"/>
    <property type="project" value="TreeGrafter"/>
</dbReference>
<dbReference type="InterPro" id="IPR000835">
    <property type="entry name" value="HTH_MarR-typ"/>
</dbReference>
<keyword evidence="2" id="KW-0238">DNA-binding</keyword>
<dbReference type="Proteomes" id="UP000572051">
    <property type="component" value="Unassembled WGS sequence"/>
</dbReference>
<keyword evidence="3" id="KW-1185">Reference proteome</keyword>
<organism evidence="2 3">
    <name type="scientific">Nocardiopsis aegyptia</name>
    <dbReference type="NCBI Taxonomy" id="220378"/>
    <lineage>
        <taxon>Bacteria</taxon>
        <taxon>Bacillati</taxon>
        <taxon>Actinomycetota</taxon>
        <taxon>Actinomycetes</taxon>
        <taxon>Streptosporangiales</taxon>
        <taxon>Nocardiopsidaceae</taxon>
        <taxon>Nocardiopsis</taxon>
    </lineage>
</organism>
<dbReference type="AlphaFoldDB" id="A0A7Z0JBR5"/>
<dbReference type="PROSITE" id="PS50995">
    <property type="entry name" value="HTH_MARR_2"/>
    <property type="match status" value="1"/>
</dbReference>
<evidence type="ECO:0000313" key="2">
    <source>
        <dbReference type="EMBL" id="NYJ36603.1"/>
    </source>
</evidence>
<comment type="caution">
    <text evidence="2">The sequence shown here is derived from an EMBL/GenBank/DDBJ whole genome shotgun (WGS) entry which is preliminary data.</text>
</comment>
<dbReference type="PANTHER" id="PTHR33164">
    <property type="entry name" value="TRANSCRIPTIONAL REGULATOR, MARR FAMILY"/>
    <property type="match status" value="1"/>
</dbReference>
<dbReference type="InterPro" id="IPR036388">
    <property type="entry name" value="WH-like_DNA-bd_sf"/>
</dbReference>
<dbReference type="InterPro" id="IPR039422">
    <property type="entry name" value="MarR/SlyA-like"/>
</dbReference>
<dbReference type="EMBL" id="JACCFS010000001">
    <property type="protein sequence ID" value="NYJ36603.1"/>
    <property type="molecule type" value="Genomic_DNA"/>
</dbReference>
<dbReference type="SMART" id="SM00347">
    <property type="entry name" value="HTH_MARR"/>
    <property type="match status" value="1"/>
</dbReference>
<dbReference type="GO" id="GO:0003677">
    <property type="term" value="F:DNA binding"/>
    <property type="evidence" value="ECO:0007669"/>
    <property type="project" value="UniProtKB-KW"/>
</dbReference>
<dbReference type="GO" id="GO:0003700">
    <property type="term" value="F:DNA-binding transcription factor activity"/>
    <property type="evidence" value="ECO:0007669"/>
    <property type="project" value="InterPro"/>
</dbReference>
<dbReference type="PANTHER" id="PTHR33164:SF99">
    <property type="entry name" value="MARR FAMILY REGULATORY PROTEIN"/>
    <property type="match status" value="1"/>
</dbReference>
<evidence type="ECO:0000313" key="3">
    <source>
        <dbReference type="Proteomes" id="UP000572051"/>
    </source>
</evidence>
<proteinExistence type="predicted"/>
<reference evidence="2 3" key="1">
    <citation type="submission" date="2020-07" db="EMBL/GenBank/DDBJ databases">
        <title>Sequencing the genomes of 1000 actinobacteria strains.</title>
        <authorList>
            <person name="Klenk H.-P."/>
        </authorList>
    </citation>
    <scope>NUCLEOTIDE SEQUENCE [LARGE SCALE GENOMIC DNA]</scope>
    <source>
        <strain evidence="2 3">DSM 44442</strain>
    </source>
</reference>